<reference evidence="2" key="1">
    <citation type="journal article" date="2014" name="Int. J. Syst. Evol. Microbiol.">
        <title>Complete genome sequence of Corynebacterium casei LMG S-19264T (=DSM 44701T), isolated from a smear-ripened cheese.</title>
        <authorList>
            <consortium name="US DOE Joint Genome Institute (JGI-PGF)"/>
            <person name="Walter F."/>
            <person name="Albersmeier A."/>
            <person name="Kalinowski J."/>
            <person name="Ruckert C."/>
        </authorList>
    </citation>
    <scope>NUCLEOTIDE SEQUENCE</scope>
    <source>
        <strain evidence="2">CGMCC 1.14984</strain>
    </source>
</reference>
<comment type="caution">
    <text evidence="2">The sequence shown here is derived from an EMBL/GenBank/DDBJ whole genome shotgun (WGS) entry which is preliminary data.</text>
</comment>
<reference evidence="2" key="3">
    <citation type="submission" date="2020-09" db="EMBL/GenBank/DDBJ databases">
        <authorList>
            <person name="Sun Q."/>
            <person name="Zhou Y."/>
        </authorList>
    </citation>
    <scope>NUCLEOTIDE SEQUENCE</scope>
    <source>
        <strain evidence="2">CGMCC 1.14984</strain>
    </source>
</reference>
<feature type="region of interest" description="Disordered" evidence="1">
    <location>
        <begin position="15"/>
        <end position="45"/>
    </location>
</feature>
<evidence type="ECO:0000313" key="3">
    <source>
        <dbReference type="EMBL" id="NHK29202.1"/>
    </source>
</evidence>
<protein>
    <submittedName>
        <fullName evidence="2">Uncharacterized protein</fullName>
    </submittedName>
</protein>
<evidence type="ECO:0000313" key="4">
    <source>
        <dbReference type="Proteomes" id="UP000621856"/>
    </source>
</evidence>
<gene>
    <name evidence="3" type="ORF">FF098_014875</name>
    <name evidence="2" type="ORF">GCM10011355_27230</name>
</gene>
<accession>A0A8J3EPW2</accession>
<feature type="compositionally biased region" description="Polar residues" evidence="1">
    <location>
        <begin position="15"/>
        <end position="43"/>
    </location>
</feature>
<evidence type="ECO:0000313" key="5">
    <source>
        <dbReference type="Proteomes" id="UP000818603"/>
    </source>
</evidence>
<dbReference type="RefSeq" id="WP_155141990.1">
    <property type="nucleotide sequence ID" value="NZ_BMGZ01000003.1"/>
</dbReference>
<dbReference type="Proteomes" id="UP000621856">
    <property type="component" value="Unassembled WGS sequence"/>
</dbReference>
<keyword evidence="5" id="KW-1185">Reference proteome</keyword>
<proteinExistence type="predicted"/>
<dbReference type="EMBL" id="BMGZ01000003">
    <property type="protein sequence ID" value="GGH99990.1"/>
    <property type="molecule type" value="Genomic_DNA"/>
</dbReference>
<reference evidence="3 5" key="2">
    <citation type="submission" date="2020-02" db="EMBL/GenBank/DDBJ databases">
        <title>Genome sequence of Parvularcula flava strain NH6-79.</title>
        <authorList>
            <person name="Abdul Karim M.H."/>
            <person name="Lam M.Q."/>
            <person name="Chen S.J."/>
            <person name="Yahya A."/>
            <person name="Shahir S."/>
            <person name="Shamsir M.S."/>
            <person name="Chong C.S."/>
        </authorList>
    </citation>
    <scope>NUCLEOTIDE SEQUENCE [LARGE SCALE GENOMIC DNA]</scope>
    <source>
        <strain evidence="3 5">NH6-79</strain>
    </source>
</reference>
<evidence type="ECO:0000313" key="2">
    <source>
        <dbReference type="EMBL" id="GGH99990.1"/>
    </source>
</evidence>
<sequence>MTAIGDALDAKNAANTQTALENTETKANATASEVETARGSSDTLGDEVSAIKSTANAASSAINAAKGSSDTLADEVSAIKTTANAASTGLATTQTAVTALTGEVTTVKTTANSSASAIALAAGNSPTLKTELSRIEAVGIAAQVAAGTVTKDIVGLANADNTSDDAKPVSVLQQVEFDRIDTRVDAMQEGFTPWTGDAGYDVRHLTSDLNAAYGLEANLPSAFTVVTSAKWGKVLQIEGEQKLTRKKPNVVRKGRVDQHFIELIRLVDSEPNGDAVDVYLREYSGNGSVLNTTRIARKVPLFSEAADDGDIKQVSFNVSDSAVSGVVIDHTLNASTARYEVYVQTYGAATKTCVRGFTWFDNTTRAADSDSAAAVAADKATVQTLHDQTFAYRNEVNEKFIGAYASDVNALAAFPDPDIGARYFRTSDNVDRQWNGSSFQSLDAPVGALLTETRPTAAQKLAGTDDNPKSFSAKDARQTAQAAGALAPLIRDPFLDKFPRGSAAVGQQTELTEFWGVTRATAVVNSEVVDTKYGPGIKFSCASGATYGPAALYQYIDKDDDPDLFERAKRLAGHGAAVRAIYGANWAGTVSTITSNIPDDAPAPQTVATSGAPQFVDLAQTSVSGLITSGAGEEDIRASVVVDDEAQKILISYRIVFGNAASGTNEVTLCLFNWTGGDIAPPVGQPVGGDSGSPMELIGWGRDTKLNTGWKPTSVRFDDDLYIGSANELKGGLTLADAFEYLRGLTPRPGGLKLTIKGEHETAEKLYLDGQDIAKFDLRDCRLNVTENVTGVDLFAGMWGPYLFNADYDGGNDIVINPDGDTLTDYIAENTMIIARHFALDPRSRNNGETDNAYYGGDLARVRSIATNTLTLWGPLNGHYEQLDPTIYQDEDSEAPNYLADFGNWPYIRDELDGYTQANKAKILIPKAKILRNVSLPWIEYEDGHYSGDAEPWSATAATIRGWPGVIIDSVGGIGRSYGTCLFFAGCMGVKIPAGAFEDMDDPAVADDPGVSGLPYIIATAGCKGVEIDPPMGTDSRHLVTTAENTNDFDETDVDRLIAGFRSTGMNTRGGAVVGQASSGHDSHHGSSLDSASCVLASQIGGNGHALRGNGVVRFNPKAESCVTAFYALSDFQNNGGVDVPGLNGKGRRNHTTSILIAPTAENILRRVFQCQAAEMQITGGSDSEQHSPMLVSTNNGRIVFAGGEHNFRITGKLPFYDESAFFSSPAILSSVGVAPGSDAYVKTYGVDWQQGIEVHAGTTLRIDAANADNDGTAIPIFGPHTNSLIRVAGDVIVNCGGDVTKLLPDAMLNAGRLRLAKGGRIILTGDNASSITVPLLYDIDELGNVPYAYWPINGLADGANVQGFLPYADTDNYGVQVKINGVLANGQNFGGTMHFYSWTDTSSEFEQGDGFLAGPLNGFANDDTVAASITDNLKVNVTLKDNYLRVYNETSQAVAHMTVEAKGLKA</sequence>
<dbReference type="Proteomes" id="UP000818603">
    <property type="component" value="Unassembled WGS sequence"/>
</dbReference>
<name>A0A8J3EPW2_9PROT</name>
<organism evidence="2 4">
    <name type="scientific">Aquisalinus luteolus</name>
    <dbReference type="NCBI Taxonomy" id="1566827"/>
    <lineage>
        <taxon>Bacteria</taxon>
        <taxon>Pseudomonadati</taxon>
        <taxon>Pseudomonadota</taxon>
        <taxon>Alphaproteobacteria</taxon>
        <taxon>Parvularculales</taxon>
        <taxon>Parvularculaceae</taxon>
        <taxon>Aquisalinus</taxon>
    </lineage>
</organism>
<evidence type="ECO:0000256" key="1">
    <source>
        <dbReference type="SAM" id="MobiDB-lite"/>
    </source>
</evidence>
<dbReference type="EMBL" id="VCJR02000003">
    <property type="protein sequence ID" value="NHK29202.1"/>
    <property type="molecule type" value="Genomic_DNA"/>
</dbReference>